<dbReference type="AlphaFoldDB" id="A0A1Y4SWH3"/>
<reference evidence="6 7" key="1">
    <citation type="journal article" date="2018" name="BMC Genomics">
        <title>Whole genome sequencing and function prediction of 133 gut anaerobes isolated from chicken caecum in pure cultures.</title>
        <authorList>
            <person name="Medvecky M."/>
            <person name="Cejkova D."/>
            <person name="Polansky O."/>
            <person name="Karasova D."/>
            <person name="Kubasova T."/>
            <person name="Cizek A."/>
            <person name="Rychlik I."/>
        </authorList>
    </citation>
    <scope>NUCLEOTIDE SEQUENCE [LARGE SCALE GENOMIC DNA]</scope>
    <source>
        <strain evidence="6 7">An13</strain>
    </source>
</reference>
<evidence type="ECO:0000256" key="5">
    <source>
        <dbReference type="ARBA" id="ARBA00023277"/>
    </source>
</evidence>
<evidence type="ECO:0000256" key="3">
    <source>
        <dbReference type="ARBA" id="ARBA00022801"/>
    </source>
</evidence>
<dbReference type="SUPFAM" id="SSF88713">
    <property type="entry name" value="Glycoside hydrolase/deacetylase"/>
    <property type="match status" value="1"/>
</dbReference>
<evidence type="ECO:0000256" key="2">
    <source>
        <dbReference type="ARBA" id="ARBA00022723"/>
    </source>
</evidence>
<evidence type="ECO:0000256" key="1">
    <source>
        <dbReference type="ARBA" id="ARBA00001946"/>
    </source>
</evidence>
<keyword evidence="5" id="KW-0119">Carbohydrate metabolism</keyword>
<keyword evidence="3" id="KW-0378">Hydrolase</keyword>
<dbReference type="InterPro" id="IPR006879">
    <property type="entry name" value="YdjC-like"/>
</dbReference>
<organism evidence="6 7">
    <name type="scientific">Massilimicrobiota timonensis</name>
    <dbReference type="NCBI Taxonomy" id="1776392"/>
    <lineage>
        <taxon>Bacteria</taxon>
        <taxon>Bacillati</taxon>
        <taxon>Bacillota</taxon>
        <taxon>Erysipelotrichia</taxon>
        <taxon>Erysipelotrichales</taxon>
        <taxon>Erysipelotrichaceae</taxon>
        <taxon>Massilimicrobiota</taxon>
    </lineage>
</organism>
<dbReference type="Gene3D" id="3.20.20.370">
    <property type="entry name" value="Glycoside hydrolase/deacetylase"/>
    <property type="match status" value="1"/>
</dbReference>
<sequence length="42" mass="4595">MNADDFGFSRGVNLAILEGFQHGILTSTSLMVNMPGFEHARL</sequence>
<name>A0A1Y4SWH3_9FIRM</name>
<dbReference type="Proteomes" id="UP000195305">
    <property type="component" value="Unassembled WGS sequence"/>
</dbReference>
<dbReference type="InterPro" id="IPR011330">
    <property type="entry name" value="Glyco_hydro/deAcase_b/a-brl"/>
</dbReference>
<keyword evidence="7" id="KW-1185">Reference proteome</keyword>
<comment type="caution">
    <text evidence="6">The sequence shown here is derived from an EMBL/GenBank/DDBJ whole genome shotgun (WGS) entry which is preliminary data.</text>
</comment>
<evidence type="ECO:0000313" key="6">
    <source>
        <dbReference type="EMBL" id="OUQ34245.1"/>
    </source>
</evidence>
<dbReference type="GO" id="GO:0016787">
    <property type="term" value="F:hydrolase activity"/>
    <property type="evidence" value="ECO:0007669"/>
    <property type="project" value="UniProtKB-KW"/>
</dbReference>
<comment type="cofactor">
    <cofactor evidence="1">
        <name>Mg(2+)</name>
        <dbReference type="ChEBI" id="CHEBI:18420"/>
    </cofactor>
</comment>
<dbReference type="OrthoDB" id="9774177at2"/>
<evidence type="ECO:0000313" key="7">
    <source>
        <dbReference type="Proteomes" id="UP000195305"/>
    </source>
</evidence>
<accession>A0A1Y4SWH3</accession>
<dbReference type="RefSeq" id="WP_087358066.1">
    <property type="nucleotide sequence ID" value="NZ_NFLJ01000018.1"/>
</dbReference>
<dbReference type="EMBL" id="NFLJ01000018">
    <property type="protein sequence ID" value="OUQ34245.1"/>
    <property type="molecule type" value="Genomic_DNA"/>
</dbReference>
<keyword evidence="2" id="KW-0479">Metal-binding</keyword>
<dbReference type="Pfam" id="PF04794">
    <property type="entry name" value="YdjC"/>
    <property type="match status" value="1"/>
</dbReference>
<dbReference type="GO" id="GO:0005975">
    <property type="term" value="P:carbohydrate metabolic process"/>
    <property type="evidence" value="ECO:0007669"/>
    <property type="project" value="InterPro"/>
</dbReference>
<proteinExistence type="predicted"/>
<gene>
    <name evidence="6" type="ORF">B5E75_07130</name>
</gene>
<keyword evidence="4" id="KW-0460">Magnesium</keyword>
<dbReference type="GO" id="GO:0046872">
    <property type="term" value="F:metal ion binding"/>
    <property type="evidence" value="ECO:0007669"/>
    <property type="project" value="UniProtKB-KW"/>
</dbReference>
<protein>
    <submittedName>
        <fullName evidence="6">Uncharacterized protein</fullName>
    </submittedName>
</protein>
<evidence type="ECO:0000256" key="4">
    <source>
        <dbReference type="ARBA" id="ARBA00022842"/>
    </source>
</evidence>